<organism evidence="24 25">
    <name type="scientific">Cirrhinus molitorella</name>
    <name type="common">mud carp</name>
    <dbReference type="NCBI Taxonomy" id="172907"/>
    <lineage>
        <taxon>Eukaryota</taxon>
        <taxon>Metazoa</taxon>
        <taxon>Chordata</taxon>
        <taxon>Craniata</taxon>
        <taxon>Vertebrata</taxon>
        <taxon>Euteleostomi</taxon>
        <taxon>Actinopterygii</taxon>
        <taxon>Neopterygii</taxon>
        <taxon>Teleostei</taxon>
        <taxon>Ostariophysi</taxon>
        <taxon>Cypriniformes</taxon>
        <taxon>Cyprinidae</taxon>
        <taxon>Labeoninae</taxon>
        <taxon>Labeonini</taxon>
        <taxon>Cirrhinus</taxon>
    </lineage>
</organism>
<evidence type="ECO:0000256" key="5">
    <source>
        <dbReference type="ARBA" id="ARBA00022448"/>
    </source>
</evidence>
<evidence type="ECO:0000256" key="22">
    <source>
        <dbReference type="PIRSR" id="PIRSR601019-2"/>
    </source>
</evidence>
<feature type="binding site" evidence="21">
    <location>
        <begin position="270"/>
        <end position="273"/>
    </location>
    <ligand>
        <name>GTP</name>
        <dbReference type="ChEBI" id="CHEBI:37565"/>
    </ligand>
</feature>
<reference evidence="24" key="1">
    <citation type="submission" date="2023-08" db="EMBL/GenBank/DDBJ databases">
        <title>Chromosome-level Genome Assembly of mud carp (Cirrhinus molitorella).</title>
        <authorList>
            <person name="Liu H."/>
        </authorList>
    </citation>
    <scope>NUCLEOTIDE SEQUENCE</scope>
    <source>
        <strain evidence="24">Prfri</strain>
        <tissue evidence="24">Muscle</tissue>
    </source>
</reference>
<evidence type="ECO:0000256" key="8">
    <source>
        <dbReference type="ARBA" id="ARBA00022801"/>
    </source>
</evidence>
<evidence type="ECO:0000256" key="11">
    <source>
        <dbReference type="ARBA" id="ARBA00023034"/>
    </source>
</evidence>
<keyword evidence="8" id="KW-0378">Hydrolase</keyword>
<evidence type="ECO:0000256" key="23">
    <source>
        <dbReference type="SAM" id="MobiDB-lite"/>
    </source>
</evidence>
<comment type="similarity">
    <text evidence="2">Belongs to the small GTPase superfamily. Rab family.</text>
</comment>
<evidence type="ECO:0000256" key="21">
    <source>
        <dbReference type="PIRSR" id="PIRSR601019-1"/>
    </source>
</evidence>
<dbReference type="SMART" id="SM00173">
    <property type="entry name" value="RAS"/>
    <property type="match status" value="1"/>
</dbReference>
<dbReference type="SMART" id="SM00275">
    <property type="entry name" value="G_alpha"/>
    <property type="match status" value="1"/>
</dbReference>
<dbReference type="PANTHER" id="PTHR10218">
    <property type="entry name" value="GTP-BINDING PROTEIN ALPHA SUBUNIT"/>
    <property type="match status" value="1"/>
</dbReference>
<dbReference type="PANTHER" id="PTHR10218:SF65">
    <property type="entry name" value="GUANINE NUCLEOTIDE-BINDING PROTEIN G(Z) SUBUNIT ALPHA"/>
    <property type="match status" value="1"/>
</dbReference>
<sequence length="621" mass="70919">MGCRQSSEEKEAARRSRRIDRHLRSESQRQRREIKLLLLGTSNSGKSTIVKQMKIIHSGGFNLEACKEYKPLILYNAIDSLTRIIRALATLKIDFHNPDRAYDAVQLFALTGPAESKGEITPELLGVMKRLWADPGVQECFCRSNEYHLEDNTAYYLNDLDRISAPEYIPTVEDILRSRDMTTGIVENKFTFKELTFKMVDVGGQRSERKKWIHCFEGVTAIIFCVELSGYDLKLYEDNQTSRMAESLRLFDSICNNNWFTNTSLILFLNKKDLLAEKIKRIPLTVCFADYKGQNTYEEAAVYVQRQFEDLNRNKETKEIYSHFTCATDTSNIQFVFDAVTDVIIQNNLKSFPGQPADKTMNFSPPVSRDRIISTFPKCYNPQACLQMKDDWNTKAKMACQDRAARQQGYDRLKMSKAVVVGDLNVGKTCLINRFCKDVFERDYKATIGVDFEIERFEMSGLPFSLQIWDTAGQEKFKCIASAYYRGAQVIITVFDMADIKSLEHTQQWLSDALRENEPDSCFVFLVGTKKDLLSAEECQRTESDAIKIAAEMNAEFWAVSSKTGENIQEFFFRVAALAFEDSILKDLETGTSTAQIGDGSILDDKALEKAEEKPKKKSCC</sequence>
<dbReference type="PRINTS" id="PR00318">
    <property type="entry name" value="GPROTEINA"/>
</dbReference>
<dbReference type="Pfam" id="PF00503">
    <property type="entry name" value="G-alpha"/>
    <property type="match status" value="1"/>
</dbReference>
<evidence type="ECO:0000256" key="14">
    <source>
        <dbReference type="ARBA" id="ARBA00023224"/>
    </source>
</evidence>
<keyword evidence="16" id="KW-0636">Prenylation</keyword>
<dbReference type="Gene3D" id="1.10.400.10">
    <property type="entry name" value="GI Alpha 1, domain 2-like"/>
    <property type="match status" value="1"/>
</dbReference>
<keyword evidence="25" id="KW-1185">Reference proteome</keyword>
<dbReference type="FunFam" id="1.10.400.10:FF:000002">
    <property type="entry name" value="guanine nucleotide-binding protein G(Q) subunit alpha"/>
    <property type="match status" value="1"/>
</dbReference>
<dbReference type="PROSITE" id="PS51882">
    <property type="entry name" value="G_ALPHA"/>
    <property type="match status" value="1"/>
</dbReference>
<feature type="binding site" evidence="22">
    <location>
        <position position="182"/>
    </location>
    <ligand>
        <name>Mg(2+)</name>
        <dbReference type="ChEBI" id="CHEBI:18420"/>
    </ligand>
</feature>
<keyword evidence="5" id="KW-0813">Transport</keyword>
<dbReference type="NCBIfam" id="TIGR00231">
    <property type="entry name" value="small_GTP"/>
    <property type="match status" value="1"/>
</dbReference>
<evidence type="ECO:0000256" key="4">
    <source>
        <dbReference type="ARBA" id="ARBA00011984"/>
    </source>
</evidence>
<comment type="similarity">
    <text evidence="3">Belongs to the G-alpha family. G(i/o/t/z) subfamily.</text>
</comment>
<evidence type="ECO:0000256" key="19">
    <source>
        <dbReference type="ARBA" id="ARBA00058763"/>
    </source>
</evidence>
<dbReference type="PROSITE" id="PS51421">
    <property type="entry name" value="RAS"/>
    <property type="match status" value="1"/>
</dbReference>
<accession>A0AA88P8C7</accession>
<dbReference type="Gene3D" id="3.40.50.300">
    <property type="entry name" value="P-loop containing nucleotide triphosphate hydrolases"/>
    <property type="match status" value="2"/>
</dbReference>
<keyword evidence="10" id="KW-0653">Protein transport</keyword>
<feature type="binding site" evidence="21">
    <location>
        <position position="327"/>
    </location>
    <ligand>
        <name>GTP</name>
        <dbReference type="ChEBI" id="CHEBI:37565"/>
    </ligand>
</feature>
<evidence type="ECO:0000256" key="2">
    <source>
        <dbReference type="ARBA" id="ARBA00006270"/>
    </source>
</evidence>
<dbReference type="FunFam" id="3.40.50.300:FF:000707">
    <property type="entry name" value="RAB36, member RAS oncogene family"/>
    <property type="match status" value="1"/>
</dbReference>
<dbReference type="InterPro" id="IPR005225">
    <property type="entry name" value="Small_GTP-bd"/>
</dbReference>
<feature type="binding site" evidence="21">
    <location>
        <begin position="201"/>
        <end position="205"/>
    </location>
    <ligand>
        <name>GTP</name>
        <dbReference type="ChEBI" id="CHEBI:37565"/>
    </ligand>
</feature>
<dbReference type="InterPro" id="IPR001019">
    <property type="entry name" value="Gprotein_alpha_su"/>
</dbReference>
<comment type="subcellular location">
    <subcellularLocation>
        <location evidence="17">Golgi apparatus membrane</location>
        <topology evidence="17">Lipid-anchor</topology>
    </subcellularLocation>
</comment>
<evidence type="ECO:0000256" key="15">
    <source>
        <dbReference type="ARBA" id="ARBA00023288"/>
    </source>
</evidence>
<dbReference type="GO" id="GO:0046872">
    <property type="term" value="F:metal ion binding"/>
    <property type="evidence" value="ECO:0007669"/>
    <property type="project" value="UniProtKB-KW"/>
</dbReference>
<evidence type="ECO:0000256" key="12">
    <source>
        <dbReference type="ARBA" id="ARBA00023134"/>
    </source>
</evidence>
<evidence type="ECO:0000256" key="17">
    <source>
        <dbReference type="ARBA" id="ARBA00037794"/>
    </source>
</evidence>
<dbReference type="AlphaFoldDB" id="A0AA88P8C7"/>
<dbReference type="CDD" id="cd00066">
    <property type="entry name" value="G-alpha"/>
    <property type="match status" value="1"/>
</dbReference>
<dbReference type="PRINTS" id="PR00441">
    <property type="entry name" value="GPROTEINAI"/>
</dbReference>
<evidence type="ECO:0000256" key="7">
    <source>
        <dbReference type="ARBA" id="ARBA00022741"/>
    </source>
</evidence>
<dbReference type="InterPro" id="IPR011025">
    <property type="entry name" value="GproteinA_insert"/>
</dbReference>
<evidence type="ECO:0000256" key="6">
    <source>
        <dbReference type="ARBA" id="ARBA00022723"/>
    </source>
</evidence>
<dbReference type="Pfam" id="PF00071">
    <property type="entry name" value="Ras"/>
    <property type="match status" value="1"/>
</dbReference>
<dbReference type="SMART" id="SM00174">
    <property type="entry name" value="RHO"/>
    <property type="match status" value="1"/>
</dbReference>
<dbReference type="GO" id="GO:0005525">
    <property type="term" value="F:GTP binding"/>
    <property type="evidence" value="ECO:0007669"/>
    <property type="project" value="UniProtKB-KW"/>
</dbReference>
<dbReference type="Proteomes" id="UP001187343">
    <property type="component" value="Unassembled WGS sequence"/>
</dbReference>
<evidence type="ECO:0000256" key="13">
    <source>
        <dbReference type="ARBA" id="ARBA00023136"/>
    </source>
</evidence>
<feature type="binding site" evidence="21">
    <location>
        <begin position="176"/>
        <end position="182"/>
    </location>
    <ligand>
        <name>GTP</name>
        <dbReference type="ChEBI" id="CHEBI:37565"/>
    </ligand>
</feature>
<keyword evidence="13" id="KW-0472">Membrane</keyword>
<dbReference type="SMART" id="SM00175">
    <property type="entry name" value="RAB"/>
    <property type="match status" value="1"/>
</dbReference>
<dbReference type="FunFam" id="3.40.50.300:FF:002307">
    <property type="entry name" value="Guanine nucleotide-binding protein G(k) subunit alpha"/>
    <property type="match status" value="1"/>
</dbReference>
<evidence type="ECO:0000256" key="1">
    <source>
        <dbReference type="ARBA" id="ARBA00001946"/>
    </source>
</evidence>
<keyword evidence="9 22" id="KW-0460">Magnesium</keyword>
<evidence type="ECO:0000313" key="25">
    <source>
        <dbReference type="Proteomes" id="UP001187343"/>
    </source>
</evidence>
<evidence type="ECO:0000256" key="20">
    <source>
        <dbReference type="ARBA" id="ARBA00067830"/>
    </source>
</evidence>
<evidence type="ECO:0000313" key="24">
    <source>
        <dbReference type="EMBL" id="KAK2871338.1"/>
    </source>
</evidence>
<keyword evidence="14" id="KW-0807">Transducer</keyword>
<keyword evidence="15" id="KW-0449">Lipoprotein</keyword>
<feature type="compositionally biased region" description="Basic and acidic residues" evidence="23">
    <location>
        <begin position="1"/>
        <end position="14"/>
    </location>
</feature>
<keyword evidence="6 22" id="KW-0479">Metal-binding</keyword>
<dbReference type="GO" id="GO:0015031">
    <property type="term" value="P:protein transport"/>
    <property type="evidence" value="ECO:0007669"/>
    <property type="project" value="UniProtKB-KW"/>
</dbReference>
<dbReference type="GO" id="GO:0007188">
    <property type="term" value="P:adenylate cyclase-modulating G protein-coupled receptor signaling pathway"/>
    <property type="evidence" value="ECO:0007669"/>
    <property type="project" value="InterPro"/>
</dbReference>
<dbReference type="GO" id="GO:0000139">
    <property type="term" value="C:Golgi membrane"/>
    <property type="evidence" value="ECO:0007669"/>
    <property type="project" value="UniProtKB-SubCell"/>
</dbReference>
<dbReference type="EC" id="3.6.5.2" evidence="4"/>
<comment type="caution">
    <text evidence="24">The sequence shown here is derived from an EMBL/GenBank/DDBJ whole genome shotgun (WGS) entry which is preliminary data.</text>
</comment>
<dbReference type="GO" id="GO:0001664">
    <property type="term" value="F:G protein-coupled receptor binding"/>
    <property type="evidence" value="ECO:0007669"/>
    <property type="project" value="TreeGrafter"/>
</dbReference>
<keyword evidence="7 21" id="KW-0547">Nucleotide-binding</keyword>
<dbReference type="PROSITE" id="PS51419">
    <property type="entry name" value="RAB"/>
    <property type="match status" value="1"/>
</dbReference>
<dbReference type="InterPro" id="IPR001408">
    <property type="entry name" value="Gprotein_alpha_I"/>
</dbReference>
<evidence type="ECO:0000256" key="16">
    <source>
        <dbReference type="ARBA" id="ARBA00023289"/>
    </source>
</evidence>
<dbReference type="GO" id="GO:0003925">
    <property type="term" value="F:G protein activity"/>
    <property type="evidence" value="ECO:0007669"/>
    <property type="project" value="UniProtKB-EC"/>
</dbReference>
<evidence type="ECO:0000256" key="10">
    <source>
        <dbReference type="ARBA" id="ARBA00022927"/>
    </source>
</evidence>
<proteinExistence type="inferred from homology"/>
<evidence type="ECO:0000256" key="18">
    <source>
        <dbReference type="ARBA" id="ARBA00047660"/>
    </source>
</evidence>
<dbReference type="SUPFAM" id="SSF52540">
    <property type="entry name" value="P-loop containing nucleoside triphosphate hydrolases"/>
    <property type="match status" value="2"/>
</dbReference>
<comment type="cofactor">
    <cofactor evidence="1">
        <name>Mg(2+)</name>
        <dbReference type="ChEBI" id="CHEBI:18420"/>
    </cofactor>
</comment>
<feature type="region of interest" description="Disordered" evidence="23">
    <location>
        <begin position="1"/>
        <end position="26"/>
    </location>
</feature>
<evidence type="ECO:0000256" key="9">
    <source>
        <dbReference type="ARBA" id="ARBA00022842"/>
    </source>
</evidence>
<dbReference type="EMBL" id="JAUYZG010000023">
    <property type="protein sequence ID" value="KAK2871338.1"/>
    <property type="molecule type" value="Genomic_DNA"/>
</dbReference>
<dbReference type="SUPFAM" id="SSF47895">
    <property type="entry name" value="Transducin (alpha subunit), insertion domain"/>
    <property type="match status" value="1"/>
</dbReference>
<gene>
    <name evidence="24" type="ORF">Q8A67_023865</name>
</gene>
<protein>
    <recommendedName>
        <fullName evidence="20">Ras-related protein Rab-36</fullName>
        <ecNumber evidence="4">3.6.5.2</ecNumber>
    </recommendedName>
</protein>
<comment type="function">
    <text evidence="19">The small GTPases Rab are key regulators of intracellular membrane trafficking, from the formation of transport vesicles to their fusion with membranes. Rabs cycle between an inactive GDP-bound form and an active GTP-bound form that is able to recruit to membranes different sets of downstream effectors directly responsible for vesicle formation, movement, tethering and fusion.</text>
</comment>
<comment type="catalytic activity">
    <reaction evidence="18">
        <text>GTP + H2O = GDP + phosphate + H(+)</text>
        <dbReference type="Rhea" id="RHEA:19669"/>
        <dbReference type="ChEBI" id="CHEBI:15377"/>
        <dbReference type="ChEBI" id="CHEBI:15378"/>
        <dbReference type="ChEBI" id="CHEBI:37565"/>
        <dbReference type="ChEBI" id="CHEBI:43474"/>
        <dbReference type="ChEBI" id="CHEBI:58189"/>
        <dbReference type="EC" id="3.6.5.2"/>
    </reaction>
    <physiologicalReaction direction="left-to-right" evidence="18">
        <dbReference type="Rhea" id="RHEA:19670"/>
    </physiologicalReaction>
</comment>
<dbReference type="GO" id="GO:0005834">
    <property type="term" value="C:heterotrimeric G-protein complex"/>
    <property type="evidence" value="ECO:0007669"/>
    <property type="project" value="TreeGrafter"/>
</dbReference>
<name>A0AA88P8C7_9TELE</name>
<evidence type="ECO:0000256" key="3">
    <source>
        <dbReference type="ARBA" id="ARBA00006628"/>
    </source>
</evidence>
<dbReference type="SMART" id="SM00176">
    <property type="entry name" value="RAN"/>
    <property type="match status" value="1"/>
</dbReference>
<keyword evidence="12 21" id="KW-0342">GTP-binding</keyword>
<dbReference type="GO" id="GO:0031683">
    <property type="term" value="F:G-protein beta/gamma-subunit complex binding"/>
    <property type="evidence" value="ECO:0007669"/>
    <property type="project" value="InterPro"/>
</dbReference>
<dbReference type="InterPro" id="IPR001806">
    <property type="entry name" value="Small_GTPase"/>
</dbReference>
<feature type="binding site" evidence="22">
    <location>
        <position position="47"/>
    </location>
    <ligand>
        <name>Mg(2+)</name>
        <dbReference type="ChEBI" id="CHEBI:18420"/>
    </ligand>
</feature>
<dbReference type="InterPro" id="IPR027417">
    <property type="entry name" value="P-loop_NTPase"/>
</dbReference>
<keyword evidence="11" id="KW-0333">Golgi apparatus</keyword>